<accession>A0A4Y7RCF8</accession>
<dbReference type="InterPro" id="IPR036390">
    <property type="entry name" value="WH_DNA-bd_sf"/>
</dbReference>
<keyword evidence="10" id="KW-1185">Reference proteome</keyword>
<dbReference type="InterPro" id="IPR043135">
    <property type="entry name" value="Fur_C"/>
</dbReference>
<comment type="caution">
    <text evidence="9">The sequence shown here is derived from an EMBL/GenBank/DDBJ whole genome shotgun (WGS) entry which is preliminary data.</text>
</comment>
<evidence type="ECO:0000256" key="5">
    <source>
        <dbReference type="ARBA" id="ARBA00023125"/>
    </source>
</evidence>
<evidence type="ECO:0000313" key="9">
    <source>
        <dbReference type="EMBL" id="TEB06512.1"/>
    </source>
</evidence>
<comment type="similarity">
    <text evidence="1">Belongs to the Fur family.</text>
</comment>
<feature type="binding site" evidence="7">
    <location>
        <position position="97"/>
    </location>
    <ligand>
        <name>Zn(2+)</name>
        <dbReference type="ChEBI" id="CHEBI:29105"/>
    </ligand>
</feature>
<dbReference type="InterPro" id="IPR002481">
    <property type="entry name" value="FUR"/>
</dbReference>
<reference evidence="9 10" key="1">
    <citation type="journal article" date="2018" name="Environ. Microbiol.">
        <title>Novel energy conservation strategies and behaviour of Pelotomaculum schinkii driving syntrophic propionate catabolism.</title>
        <authorList>
            <person name="Hidalgo-Ahumada C.A.P."/>
            <person name="Nobu M.K."/>
            <person name="Narihiro T."/>
            <person name="Tamaki H."/>
            <person name="Liu W.T."/>
            <person name="Kamagata Y."/>
            <person name="Stams A.J.M."/>
            <person name="Imachi H."/>
            <person name="Sousa D.Z."/>
        </authorList>
    </citation>
    <scope>NUCLEOTIDE SEQUENCE [LARGE SCALE GENOMIC DNA]</scope>
    <source>
        <strain evidence="9 10">HH</strain>
    </source>
</reference>
<evidence type="ECO:0000256" key="8">
    <source>
        <dbReference type="PIRSR" id="PIRSR602481-2"/>
    </source>
</evidence>
<dbReference type="GO" id="GO:0003700">
    <property type="term" value="F:DNA-binding transcription factor activity"/>
    <property type="evidence" value="ECO:0007669"/>
    <property type="project" value="InterPro"/>
</dbReference>
<dbReference type="PANTHER" id="PTHR33202">
    <property type="entry name" value="ZINC UPTAKE REGULATION PROTEIN"/>
    <property type="match status" value="1"/>
</dbReference>
<name>A0A4Y7RCF8_9FIRM</name>
<dbReference type="GO" id="GO:1900376">
    <property type="term" value="P:regulation of secondary metabolite biosynthetic process"/>
    <property type="evidence" value="ECO:0007669"/>
    <property type="project" value="TreeGrafter"/>
</dbReference>
<dbReference type="EMBL" id="QFGA01000001">
    <property type="protein sequence ID" value="TEB06512.1"/>
    <property type="molecule type" value="Genomic_DNA"/>
</dbReference>
<evidence type="ECO:0000313" key="10">
    <source>
        <dbReference type="Proteomes" id="UP000298324"/>
    </source>
</evidence>
<dbReference type="Proteomes" id="UP000298324">
    <property type="component" value="Unassembled WGS sequence"/>
</dbReference>
<keyword evidence="8" id="KW-0408">Iron</keyword>
<proteinExistence type="inferred from homology"/>
<feature type="binding site" evidence="7">
    <location>
        <position position="100"/>
    </location>
    <ligand>
        <name>Zn(2+)</name>
        <dbReference type="ChEBI" id="CHEBI:29105"/>
    </ligand>
</feature>
<keyword evidence="2" id="KW-0678">Repressor</keyword>
<dbReference type="Gene3D" id="3.30.1490.190">
    <property type="match status" value="1"/>
</dbReference>
<gene>
    <name evidence="9" type="primary">fur_1</name>
    <name evidence="9" type="ORF">Psch_00044</name>
</gene>
<feature type="binding site" evidence="8">
    <location>
        <position position="130"/>
    </location>
    <ligand>
        <name>Fe cation</name>
        <dbReference type="ChEBI" id="CHEBI:24875"/>
    </ligand>
</feature>
<comment type="cofactor">
    <cofactor evidence="7">
        <name>Zn(2+)</name>
        <dbReference type="ChEBI" id="CHEBI:29105"/>
    </cofactor>
    <text evidence="7">Binds 1 zinc ion per subunit.</text>
</comment>
<evidence type="ECO:0000256" key="2">
    <source>
        <dbReference type="ARBA" id="ARBA00022491"/>
    </source>
</evidence>
<feature type="binding site" evidence="7">
    <location>
        <position position="138"/>
    </location>
    <ligand>
        <name>Zn(2+)</name>
        <dbReference type="ChEBI" id="CHEBI:29105"/>
    </ligand>
</feature>
<dbReference type="AlphaFoldDB" id="A0A4Y7RCF8"/>
<keyword evidence="3 7" id="KW-0862">Zinc</keyword>
<evidence type="ECO:0000256" key="1">
    <source>
        <dbReference type="ARBA" id="ARBA00007957"/>
    </source>
</evidence>
<organism evidence="9 10">
    <name type="scientific">Pelotomaculum schinkii</name>
    <dbReference type="NCBI Taxonomy" id="78350"/>
    <lineage>
        <taxon>Bacteria</taxon>
        <taxon>Bacillati</taxon>
        <taxon>Bacillota</taxon>
        <taxon>Clostridia</taxon>
        <taxon>Eubacteriales</taxon>
        <taxon>Desulfotomaculaceae</taxon>
        <taxon>Pelotomaculum</taxon>
    </lineage>
</organism>
<evidence type="ECO:0000256" key="4">
    <source>
        <dbReference type="ARBA" id="ARBA00023015"/>
    </source>
</evidence>
<keyword evidence="7" id="KW-0479">Metal-binding</keyword>
<comment type="cofactor">
    <cofactor evidence="8">
        <name>Mn(2+)</name>
        <dbReference type="ChEBI" id="CHEBI:29035"/>
    </cofactor>
    <cofactor evidence="8">
        <name>Fe(2+)</name>
        <dbReference type="ChEBI" id="CHEBI:29033"/>
    </cofactor>
    <text evidence="8">Binds 1 Mn(2+) or Fe(2+) ion per subunit.</text>
</comment>
<dbReference type="RefSeq" id="WP_243123910.1">
    <property type="nucleotide sequence ID" value="NZ_QFGA01000001.1"/>
</dbReference>
<feature type="binding site" evidence="7">
    <location>
        <position position="141"/>
    </location>
    <ligand>
        <name>Zn(2+)</name>
        <dbReference type="ChEBI" id="CHEBI:29105"/>
    </ligand>
</feature>
<sequence length="156" mass="17831">MKEQQLVEQLRRNGYKITPQRQEILKAFMESSSRLPQSAEDIHNRVVEKYPNVSLDTIYRNLNVLEGLEIISRLSLKDGKSRYELNPGGSHQHHLICLGCGAAEAIDYCPLKALHEIGIAEEKKFEIREHSFEIFGYCSLCRERSDEIGKLPGKCS</sequence>
<dbReference type="Gene3D" id="1.10.10.10">
    <property type="entry name" value="Winged helix-like DNA-binding domain superfamily/Winged helix DNA-binding domain"/>
    <property type="match status" value="1"/>
</dbReference>
<evidence type="ECO:0000256" key="3">
    <source>
        <dbReference type="ARBA" id="ARBA00022833"/>
    </source>
</evidence>
<dbReference type="GO" id="GO:0008270">
    <property type="term" value="F:zinc ion binding"/>
    <property type="evidence" value="ECO:0007669"/>
    <property type="project" value="TreeGrafter"/>
</dbReference>
<dbReference type="Pfam" id="PF01475">
    <property type="entry name" value="FUR"/>
    <property type="match status" value="1"/>
</dbReference>
<dbReference type="InterPro" id="IPR036388">
    <property type="entry name" value="WH-like_DNA-bd_sf"/>
</dbReference>
<dbReference type="SUPFAM" id="SSF46785">
    <property type="entry name" value="Winged helix' DNA-binding domain"/>
    <property type="match status" value="1"/>
</dbReference>
<dbReference type="GO" id="GO:0045892">
    <property type="term" value="P:negative regulation of DNA-templated transcription"/>
    <property type="evidence" value="ECO:0007669"/>
    <property type="project" value="TreeGrafter"/>
</dbReference>
<keyword evidence="6" id="KW-0804">Transcription</keyword>
<keyword evidence="5" id="KW-0238">DNA-binding</keyword>
<keyword evidence="4" id="KW-0805">Transcription regulation</keyword>
<dbReference type="GO" id="GO:0000976">
    <property type="term" value="F:transcription cis-regulatory region binding"/>
    <property type="evidence" value="ECO:0007669"/>
    <property type="project" value="TreeGrafter"/>
</dbReference>
<dbReference type="CDD" id="cd07153">
    <property type="entry name" value="Fur_like"/>
    <property type="match status" value="1"/>
</dbReference>
<evidence type="ECO:0000256" key="6">
    <source>
        <dbReference type="ARBA" id="ARBA00023163"/>
    </source>
</evidence>
<evidence type="ECO:0000256" key="7">
    <source>
        <dbReference type="PIRSR" id="PIRSR602481-1"/>
    </source>
</evidence>
<protein>
    <submittedName>
        <fullName evidence="9">Ferric uptake regulation protein</fullName>
    </submittedName>
</protein>
<dbReference type="PANTHER" id="PTHR33202:SF8">
    <property type="entry name" value="PEROXIDE-RESPONSIVE REPRESSOR PERR"/>
    <property type="match status" value="1"/>
</dbReference>